<dbReference type="GO" id="GO:0030272">
    <property type="term" value="F:5-formyltetrahydrofolate cyclo-ligase activity"/>
    <property type="evidence" value="ECO:0007669"/>
    <property type="project" value="UniProtKB-EC"/>
</dbReference>
<feature type="binding site" evidence="4">
    <location>
        <begin position="4"/>
        <end position="8"/>
    </location>
    <ligand>
        <name>ATP</name>
        <dbReference type="ChEBI" id="CHEBI:30616"/>
    </ligand>
</feature>
<dbReference type="PANTHER" id="PTHR23407:SF1">
    <property type="entry name" value="5-FORMYLTETRAHYDROFOLATE CYCLO-LIGASE"/>
    <property type="match status" value="1"/>
</dbReference>
<keyword evidence="5" id="KW-0460">Magnesium</keyword>
<dbReference type="OrthoDB" id="9801938at2"/>
<keyword evidence="7" id="KW-1185">Reference proteome</keyword>
<dbReference type="Pfam" id="PF01812">
    <property type="entry name" value="5-FTHF_cyc-lig"/>
    <property type="match status" value="1"/>
</dbReference>
<dbReference type="GO" id="GO:0005524">
    <property type="term" value="F:ATP binding"/>
    <property type="evidence" value="ECO:0007669"/>
    <property type="project" value="UniProtKB-KW"/>
</dbReference>
<protein>
    <recommendedName>
        <fullName evidence="5">5-formyltetrahydrofolate cyclo-ligase</fullName>
        <ecNumber evidence="5">6.3.3.2</ecNumber>
    </recommendedName>
</protein>
<dbReference type="Proteomes" id="UP000239002">
    <property type="component" value="Unassembled WGS sequence"/>
</dbReference>
<feature type="binding site" evidence="4">
    <location>
        <begin position="134"/>
        <end position="142"/>
    </location>
    <ligand>
        <name>ATP</name>
        <dbReference type="ChEBI" id="CHEBI:30616"/>
    </ligand>
</feature>
<dbReference type="InterPro" id="IPR024185">
    <property type="entry name" value="FTHF_cligase-like_sf"/>
</dbReference>
<accession>A0A2S6IQ71</accession>
<evidence type="ECO:0000313" key="7">
    <source>
        <dbReference type="Proteomes" id="UP000239002"/>
    </source>
</evidence>
<comment type="cofactor">
    <cofactor evidence="5">
        <name>Mg(2+)</name>
        <dbReference type="ChEBI" id="CHEBI:18420"/>
    </cofactor>
</comment>
<dbReference type="PIRSF" id="PIRSF006806">
    <property type="entry name" value="FTHF_cligase"/>
    <property type="match status" value="1"/>
</dbReference>
<evidence type="ECO:0000256" key="4">
    <source>
        <dbReference type="PIRSR" id="PIRSR006806-1"/>
    </source>
</evidence>
<evidence type="ECO:0000256" key="3">
    <source>
        <dbReference type="ARBA" id="ARBA00022840"/>
    </source>
</evidence>
<dbReference type="GO" id="GO:0035999">
    <property type="term" value="P:tetrahydrofolate interconversion"/>
    <property type="evidence" value="ECO:0007669"/>
    <property type="project" value="TreeGrafter"/>
</dbReference>
<evidence type="ECO:0000256" key="5">
    <source>
        <dbReference type="RuleBase" id="RU361279"/>
    </source>
</evidence>
<dbReference type="NCBIfam" id="TIGR02727">
    <property type="entry name" value="MTHFS_bact"/>
    <property type="match status" value="1"/>
</dbReference>
<dbReference type="EC" id="6.3.3.2" evidence="5"/>
<evidence type="ECO:0000256" key="1">
    <source>
        <dbReference type="ARBA" id="ARBA00010638"/>
    </source>
</evidence>
<gene>
    <name evidence="6" type="ORF">LY01_00224</name>
</gene>
<comment type="similarity">
    <text evidence="1 5">Belongs to the 5-formyltetrahydrofolate cyclo-ligase family.</text>
</comment>
<dbReference type="InterPro" id="IPR037171">
    <property type="entry name" value="NagB/RpiA_transferase-like"/>
</dbReference>
<name>A0A2S6IQ71_9FLAO</name>
<comment type="caution">
    <text evidence="6">The sequence shown here is derived from an EMBL/GenBank/DDBJ whole genome shotgun (WGS) entry which is preliminary data.</text>
</comment>
<organism evidence="6 7">
    <name type="scientific">Nonlabens xylanidelens</name>
    <dbReference type="NCBI Taxonomy" id="191564"/>
    <lineage>
        <taxon>Bacteria</taxon>
        <taxon>Pseudomonadati</taxon>
        <taxon>Bacteroidota</taxon>
        <taxon>Flavobacteriia</taxon>
        <taxon>Flavobacteriales</taxon>
        <taxon>Flavobacteriaceae</taxon>
        <taxon>Nonlabens</taxon>
    </lineage>
</organism>
<reference evidence="6 7" key="1">
    <citation type="submission" date="2018-02" db="EMBL/GenBank/DDBJ databases">
        <title>Genomic Encyclopedia of Archaeal and Bacterial Type Strains, Phase II (KMG-II): from individual species to whole genera.</title>
        <authorList>
            <person name="Goeker M."/>
        </authorList>
    </citation>
    <scope>NUCLEOTIDE SEQUENCE [LARGE SCALE GENOMIC DNA]</scope>
    <source>
        <strain evidence="6 7">DSM 16809</strain>
    </source>
</reference>
<keyword evidence="2 4" id="KW-0547">Nucleotide-binding</keyword>
<keyword evidence="6" id="KW-0436">Ligase</keyword>
<dbReference type="RefSeq" id="WP_104513970.1">
    <property type="nucleotide sequence ID" value="NZ_MQVW01000022.1"/>
</dbReference>
<dbReference type="InterPro" id="IPR002698">
    <property type="entry name" value="FTHF_cligase"/>
</dbReference>
<evidence type="ECO:0000313" key="6">
    <source>
        <dbReference type="EMBL" id="PPK96404.1"/>
    </source>
</evidence>
<feature type="binding site" evidence="4">
    <location>
        <position position="56"/>
    </location>
    <ligand>
        <name>substrate</name>
    </ligand>
</feature>
<dbReference type="Gene3D" id="3.40.50.10420">
    <property type="entry name" value="NagB/RpiA/CoA transferase-like"/>
    <property type="match status" value="1"/>
</dbReference>
<sequence length="194" mass="22618">MESKKELRKKYAQLRKTLTSDQVEEYSLQIANQALKLDIWEYSNYHIFLPIKRHKEVNTEYLLHILQGKDKNIVISKSNFDDFSMSHYLLTDQTKIINNEYGIPEPDENGIPINEQQLDVVFVPLLAVDKFGNRVGYGKGFYDRFLRKCKPGILKIGLSFFKPLDNKIDVNEDDIKLDYILTGQNAFKTVESHI</sequence>
<dbReference type="EMBL" id="PTJE01000001">
    <property type="protein sequence ID" value="PPK96404.1"/>
    <property type="molecule type" value="Genomic_DNA"/>
</dbReference>
<comment type="catalytic activity">
    <reaction evidence="5">
        <text>(6S)-5-formyl-5,6,7,8-tetrahydrofolate + ATP = (6R)-5,10-methenyltetrahydrofolate + ADP + phosphate</text>
        <dbReference type="Rhea" id="RHEA:10488"/>
        <dbReference type="ChEBI" id="CHEBI:30616"/>
        <dbReference type="ChEBI" id="CHEBI:43474"/>
        <dbReference type="ChEBI" id="CHEBI:57455"/>
        <dbReference type="ChEBI" id="CHEBI:57457"/>
        <dbReference type="ChEBI" id="CHEBI:456216"/>
        <dbReference type="EC" id="6.3.3.2"/>
    </reaction>
</comment>
<dbReference type="GO" id="GO:0009396">
    <property type="term" value="P:folic acid-containing compound biosynthetic process"/>
    <property type="evidence" value="ECO:0007669"/>
    <property type="project" value="TreeGrafter"/>
</dbReference>
<feature type="binding site" evidence="4">
    <location>
        <position position="51"/>
    </location>
    <ligand>
        <name>substrate</name>
    </ligand>
</feature>
<dbReference type="SUPFAM" id="SSF100950">
    <property type="entry name" value="NagB/RpiA/CoA transferase-like"/>
    <property type="match status" value="1"/>
</dbReference>
<evidence type="ECO:0000256" key="2">
    <source>
        <dbReference type="ARBA" id="ARBA00022741"/>
    </source>
</evidence>
<keyword evidence="3 4" id="KW-0067">ATP-binding</keyword>
<dbReference type="AlphaFoldDB" id="A0A2S6IQ71"/>
<dbReference type="GO" id="GO:0046872">
    <property type="term" value="F:metal ion binding"/>
    <property type="evidence" value="ECO:0007669"/>
    <property type="project" value="UniProtKB-KW"/>
</dbReference>
<keyword evidence="5" id="KW-0479">Metal-binding</keyword>
<dbReference type="PANTHER" id="PTHR23407">
    <property type="entry name" value="ATPASE INHIBITOR/5-FORMYLTETRAHYDROFOLATE CYCLO-LIGASE"/>
    <property type="match status" value="1"/>
</dbReference>
<proteinExistence type="inferred from homology"/>